<evidence type="ECO:0000256" key="2">
    <source>
        <dbReference type="SAM" id="SignalP"/>
    </source>
</evidence>
<dbReference type="Proteomes" id="UP000273500">
    <property type="component" value="Unassembled WGS sequence"/>
</dbReference>
<feature type="signal peptide" evidence="2">
    <location>
        <begin position="1"/>
        <end position="31"/>
    </location>
</feature>
<feature type="compositionally biased region" description="Polar residues" evidence="1">
    <location>
        <begin position="88"/>
        <end position="97"/>
    </location>
</feature>
<dbReference type="EMBL" id="RWIT01000023">
    <property type="protein sequence ID" value="RSK43745.1"/>
    <property type="molecule type" value="Genomic_DNA"/>
</dbReference>
<feature type="chain" id="PRO_5019112350" evidence="2">
    <location>
        <begin position="32"/>
        <end position="114"/>
    </location>
</feature>
<accession>A0A428KBI3</accession>
<feature type="region of interest" description="Disordered" evidence="1">
    <location>
        <begin position="36"/>
        <end position="114"/>
    </location>
</feature>
<reference evidence="3 4" key="1">
    <citation type="submission" date="2018-12" db="EMBL/GenBank/DDBJ databases">
        <authorList>
            <person name="Feng G."/>
            <person name="Zhu H."/>
        </authorList>
    </citation>
    <scope>NUCLEOTIDE SEQUENCE [LARGE SCALE GENOMIC DNA]</scope>
    <source>
        <strain evidence="3 4">KCTC 12533</strain>
    </source>
</reference>
<protein>
    <submittedName>
        <fullName evidence="3">Uncharacterized protein</fullName>
    </submittedName>
</protein>
<organism evidence="3 4">
    <name type="scientific">Hymenobacter rigui</name>
    <dbReference type="NCBI Taxonomy" id="334424"/>
    <lineage>
        <taxon>Bacteria</taxon>
        <taxon>Pseudomonadati</taxon>
        <taxon>Bacteroidota</taxon>
        <taxon>Cytophagia</taxon>
        <taxon>Cytophagales</taxon>
        <taxon>Hymenobacteraceae</taxon>
        <taxon>Hymenobacter</taxon>
    </lineage>
</organism>
<evidence type="ECO:0000256" key="1">
    <source>
        <dbReference type="SAM" id="MobiDB-lite"/>
    </source>
</evidence>
<proteinExistence type="predicted"/>
<keyword evidence="2" id="KW-0732">Signal</keyword>
<sequence length="114" mass="12093">MPATFLLVPTTMRRFLSIMLFCGVACPAVQAQNRPAVTPTRHNPTERISPVPGVTLPSGVGQGKAEPLPVPTDVKPNGLLAQPKLPTGQVTVDSVQVTPTPQPRRSAPASRKRP</sequence>
<name>A0A428KBI3_9BACT</name>
<dbReference type="AlphaFoldDB" id="A0A428KBI3"/>
<comment type="caution">
    <text evidence="3">The sequence shown here is derived from an EMBL/GenBank/DDBJ whole genome shotgun (WGS) entry which is preliminary data.</text>
</comment>
<feature type="compositionally biased region" description="Low complexity" evidence="1">
    <location>
        <begin position="103"/>
        <end position="114"/>
    </location>
</feature>
<gene>
    <name evidence="3" type="ORF">EI291_21805</name>
</gene>
<keyword evidence="4" id="KW-1185">Reference proteome</keyword>
<evidence type="ECO:0000313" key="4">
    <source>
        <dbReference type="Proteomes" id="UP000273500"/>
    </source>
</evidence>
<evidence type="ECO:0000313" key="3">
    <source>
        <dbReference type="EMBL" id="RSK43745.1"/>
    </source>
</evidence>